<reference evidence="2 3" key="2">
    <citation type="journal article" date="2011" name="PLoS Genet.">
        <title>Caenorhabditis briggsae recombinant inbred line genotypes reveal inter-strain incompatibility and the evolution of recombination.</title>
        <authorList>
            <person name="Ross J.A."/>
            <person name="Koboldt D.C."/>
            <person name="Staisch J.E."/>
            <person name="Chamberlin H.M."/>
            <person name="Gupta B.P."/>
            <person name="Miller R.D."/>
            <person name="Baird S.E."/>
            <person name="Haag E.S."/>
        </authorList>
    </citation>
    <scope>NUCLEOTIDE SEQUENCE [LARGE SCALE GENOMIC DNA]</scope>
    <source>
        <strain evidence="2 3">AF16</strain>
    </source>
</reference>
<protein>
    <submittedName>
        <fullName evidence="2">Protein CBG26213</fullName>
    </submittedName>
</protein>
<gene>
    <name evidence="2 4" type="ORF">CBG26213</name>
    <name evidence="2" type="ORF">CBG_26213</name>
</gene>
<dbReference type="HOGENOM" id="CLU_824479_0_0_1"/>
<feature type="compositionally biased region" description="Basic and acidic residues" evidence="1">
    <location>
        <begin position="306"/>
        <end position="320"/>
    </location>
</feature>
<dbReference type="KEGG" id="cbr:CBG_26213"/>
<feature type="compositionally biased region" description="Basic and acidic residues" evidence="1">
    <location>
        <begin position="328"/>
        <end position="337"/>
    </location>
</feature>
<dbReference type="eggNOG" id="ENOG502TJAU">
    <property type="taxonomic scope" value="Eukaryota"/>
</dbReference>
<name>B6ILV8_CAEBR</name>
<dbReference type="EMBL" id="HE601136">
    <property type="protein sequence ID" value="CAS00888.1"/>
    <property type="molecule type" value="Genomic_DNA"/>
</dbReference>
<organism evidence="2 3">
    <name type="scientific">Caenorhabditis briggsae</name>
    <dbReference type="NCBI Taxonomy" id="6238"/>
    <lineage>
        <taxon>Eukaryota</taxon>
        <taxon>Metazoa</taxon>
        <taxon>Ecdysozoa</taxon>
        <taxon>Nematoda</taxon>
        <taxon>Chromadorea</taxon>
        <taxon>Rhabditida</taxon>
        <taxon>Rhabditina</taxon>
        <taxon>Rhabditomorpha</taxon>
        <taxon>Rhabditoidea</taxon>
        <taxon>Rhabditidae</taxon>
        <taxon>Peloderinae</taxon>
        <taxon>Caenorhabditis</taxon>
    </lineage>
</organism>
<dbReference type="Proteomes" id="UP000008549">
    <property type="component" value="Unassembled WGS sequence"/>
</dbReference>
<proteinExistence type="predicted"/>
<dbReference type="GeneID" id="68917694"/>
<dbReference type="WormBase" id="CBG26213">
    <property type="protein sequence ID" value="CBP48720"/>
    <property type="gene ID" value="WBGene00087627"/>
</dbReference>
<dbReference type="InParanoid" id="B6ILV8"/>
<evidence type="ECO:0000256" key="1">
    <source>
        <dbReference type="SAM" id="MobiDB-lite"/>
    </source>
</evidence>
<evidence type="ECO:0000313" key="4">
    <source>
        <dbReference type="WormBase" id="CBG26213"/>
    </source>
</evidence>
<evidence type="ECO:0000313" key="2">
    <source>
        <dbReference type="EMBL" id="CAS00888.1"/>
    </source>
</evidence>
<dbReference type="AlphaFoldDB" id="B6ILV8"/>
<dbReference type="CTD" id="68917694"/>
<feature type="region of interest" description="Disordered" evidence="1">
    <location>
        <begin position="306"/>
        <end position="337"/>
    </location>
</feature>
<accession>B6ILV8</accession>
<dbReference type="RefSeq" id="XP_045100446.1">
    <property type="nucleotide sequence ID" value="XM_045242954.1"/>
</dbReference>
<sequence>MISSIQIKESSGNASNRSPLLIKNLLKPETEVIVSSSPMSPLSFDDGLSLMGLSNLGLRIANGSPASSTCSTSLHSSPATTPDTSIRYIATPSPARRVVSSPEYGNYPLLYAKTFFASSKSNESRFIVVPDGLKVVSYDVPEGAFQTEWQRQAYEVFLMQLSLKEASKAGGPGHEGSFDADELHEDEAQARQASRDEFMLKEVLHLESWPEIYRNWMFCWKLPNGSWKVPGGLLNPSGSQKLPQVVSRVSTWTALRNQYLRRMNIDDTPFGEEEFKQFRWLVKKEHEEQLAKGWITVKTLKEQKELGEPAKKRFKEEHQRQRLKLLRQRQEDKRQHR</sequence>
<reference evidence="2 3" key="1">
    <citation type="journal article" date="2003" name="PLoS Biol.">
        <title>The genome sequence of Caenorhabditis briggsae: a platform for comparative genomics.</title>
        <authorList>
            <person name="Stein L.D."/>
            <person name="Bao Z."/>
            <person name="Blasiar D."/>
            <person name="Blumenthal T."/>
            <person name="Brent M.R."/>
            <person name="Chen N."/>
            <person name="Chinwalla A."/>
            <person name="Clarke L."/>
            <person name="Clee C."/>
            <person name="Coghlan A."/>
            <person name="Coulson A."/>
            <person name="D'Eustachio P."/>
            <person name="Fitch D.H."/>
            <person name="Fulton L.A."/>
            <person name="Fulton R.E."/>
            <person name="Griffiths-Jones S."/>
            <person name="Harris T.W."/>
            <person name="Hillier L.W."/>
            <person name="Kamath R."/>
            <person name="Kuwabara P.E."/>
            <person name="Mardis E.R."/>
            <person name="Marra M.A."/>
            <person name="Miner T.L."/>
            <person name="Minx P."/>
            <person name="Mullikin J.C."/>
            <person name="Plumb R.W."/>
            <person name="Rogers J."/>
            <person name="Schein J.E."/>
            <person name="Sohrmann M."/>
            <person name="Spieth J."/>
            <person name="Stajich J.E."/>
            <person name="Wei C."/>
            <person name="Willey D."/>
            <person name="Wilson R.K."/>
            <person name="Durbin R."/>
            <person name="Waterston R.H."/>
        </authorList>
    </citation>
    <scope>NUCLEOTIDE SEQUENCE [LARGE SCALE GENOMIC DNA]</scope>
    <source>
        <strain evidence="2 3">AF16</strain>
    </source>
</reference>
<keyword evidence="3" id="KW-1185">Reference proteome</keyword>
<evidence type="ECO:0000313" key="3">
    <source>
        <dbReference type="Proteomes" id="UP000008549"/>
    </source>
</evidence>